<accession>A0ABQ5F0L0</accession>
<keyword evidence="2" id="KW-1185">Reference proteome</keyword>
<evidence type="ECO:0000313" key="1">
    <source>
        <dbReference type="EMBL" id="GJT56876.1"/>
    </source>
</evidence>
<dbReference type="Proteomes" id="UP001151760">
    <property type="component" value="Unassembled WGS sequence"/>
</dbReference>
<evidence type="ECO:0000313" key="2">
    <source>
        <dbReference type="Proteomes" id="UP001151760"/>
    </source>
</evidence>
<reference evidence="1" key="1">
    <citation type="journal article" date="2022" name="Int. J. Mol. Sci.">
        <title>Draft Genome of Tanacetum Coccineum: Genomic Comparison of Closely Related Tanacetum-Family Plants.</title>
        <authorList>
            <person name="Yamashiro T."/>
            <person name="Shiraishi A."/>
            <person name="Nakayama K."/>
            <person name="Satake H."/>
        </authorList>
    </citation>
    <scope>NUCLEOTIDE SEQUENCE</scope>
</reference>
<dbReference type="EMBL" id="BQNB010016884">
    <property type="protein sequence ID" value="GJT56876.1"/>
    <property type="molecule type" value="Genomic_DNA"/>
</dbReference>
<protein>
    <submittedName>
        <fullName evidence="1">Retrovirus-related pol polyprotein from transposon TNT 1-94</fullName>
    </submittedName>
</protein>
<sequence>MCMFALTVSIVEPKNIKEAMADSTWIEAMQEELHQFDKLQVWELVGQNPFGKEREGIDFFEESFAPIARLRLSVFLSAYGSQVFSNLSDGRENAFLNGLLKEEVYVTQPDGFVGYRSSRQSLTSKKALYG</sequence>
<proteinExistence type="predicted"/>
<reference evidence="1" key="2">
    <citation type="submission" date="2022-01" db="EMBL/GenBank/DDBJ databases">
        <authorList>
            <person name="Yamashiro T."/>
            <person name="Shiraishi A."/>
            <person name="Satake H."/>
            <person name="Nakayama K."/>
        </authorList>
    </citation>
    <scope>NUCLEOTIDE SEQUENCE</scope>
</reference>
<comment type="caution">
    <text evidence="1">The sequence shown here is derived from an EMBL/GenBank/DDBJ whole genome shotgun (WGS) entry which is preliminary data.</text>
</comment>
<organism evidence="1 2">
    <name type="scientific">Tanacetum coccineum</name>
    <dbReference type="NCBI Taxonomy" id="301880"/>
    <lineage>
        <taxon>Eukaryota</taxon>
        <taxon>Viridiplantae</taxon>
        <taxon>Streptophyta</taxon>
        <taxon>Embryophyta</taxon>
        <taxon>Tracheophyta</taxon>
        <taxon>Spermatophyta</taxon>
        <taxon>Magnoliopsida</taxon>
        <taxon>eudicotyledons</taxon>
        <taxon>Gunneridae</taxon>
        <taxon>Pentapetalae</taxon>
        <taxon>asterids</taxon>
        <taxon>campanulids</taxon>
        <taxon>Asterales</taxon>
        <taxon>Asteraceae</taxon>
        <taxon>Asteroideae</taxon>
        <taxon>Anthemideae</taxon>
        <taxon>Anthemidinae</taxon>
        <taxon>Tanacetum</taxon>
    </lineage>
</organism>
<name>A0ABQ5F0L0_9ASTR</name>
<gene>
    <name evidence="1" type="ORF">Tco_0991930</name>
</gene>